<evidence type="ECO:0000313" key="18">
    <source>
        <dbReference type="Proteomes" id="UP000294919"/>
    </source>
</evidence>
<dbReference type="InterPro" id="IPR002880">
    <property type="entry name" value="Pyrv_Fd/Flavodoxin_OxRdtase_N"/>
</dbReference>
<dbReference type="NCBIfam" id="TIGR03336">
    <property type="entry name" value="IOR_alpha"/>
    <property type="match status" value="1"/>
</dbReference>
<dbReference type="PROSITE" id="PS00198">
    <property type="entry name" value="4FE4S_FER_1"/>
    <property type="match status" value="1"/>
</dbReference>
<dbReference type="Pfam" id="PF12838">
    <property type="entry name" value="Fer4_7"/>
    <property type="match status" value="1"/>
</dbReference>
<feature type="binding site" evidence="15">
    <location>
        <position position="542"/>
    </location>
    <ligand>
        <name>[4Fe-4S] cluster</name>
        <dbReference type="ChEBI" id="CHEBI:49883"/>
        <label>1</label>
    </ligand>
</feature>
<keyword evidence="7 14" id="KW-0479">Metal-binding</keyword>
<evidence type="ECO:0000256" key="6">
    <source>
        <dbReference type="ARBA" id="ARBA00022485"/>
    </source>
</evidence>
<evidence type="ECO:0000259" key="16">
    <source>
        <dbReference type="PROSITE" id="PS51379"/>
    </source>
</evidence>
<dbReference type="Pfam" id="PF02775">
    <property type="entry name" value="TPP_enzyme_C"/>
    <property type="match status" value="1"/>
</dbReference>
<keyword evidence="9 14" id="KW-0560">Oxidoreductase</keyword>
<dbReference type="SUPFAM" id="SSF54862">
    <property type="entry name" value="4Fe-4S ferredoxins"/>
    <property type="match status" value="1"/>
</dbReference>
<evidence type="ECO:0000256" key="1">
    <source>
        <dbReference type="ARBA" id="ARBA00002995"/>
    </source>
</evidence>
<feature type="binding site" evidence="15">
    <location>
        <position position="545"/>
    </location>
    <ligand>
        <name>[4Fe-4S] cluster</name>
        <dbReference type="ChEBI" id="CHEBI:49883"/>
        <label>1</label>
    </ligand>
</feature>
<feature type="binding site" evidence="15">
    <location>
        <position position="575"/>
    </location>
    <ligand>
        <name>[4Fe-4S] cluster</name>
        <dbReference type="ChEBI" id="CHEBI:49883"/>
        <label>2</label>
    </ligand>
</feature>
<evidence type="ECO:0000256" key="3">
    <source>
        <dbReference type="ARBA" id="ARBA00012812"/>
    </source>
</evidence>
<evidence type="ECO:0000256" key="9">
    <source>
        <dbReference type="ARBA" id="ARBA00023002"/>
    </source>
</evidence>
<evidence type="ECO:0000256" key="15">
    <source>
        <dbReference type="PIRSR" id="PIRSR006439-50"/>
    </source>
</evidence>
<feature type="binding site" evidence="15">
    <location>
        <position position="582"/>
    </location>
    <ligand>
        <name>[4Fe-4S] cluster</name>
        <dbReference type="ChEBI" id="CHEBI:49883"/>
        <label>1</label>
    </ligand>
</feature>
<feature type="domain" description="4Fe-4S ferredoxin-type" evidence="16">
    <location>
        <begin position="533"/>
        <end position="561"/>
    </location>
</feature>
<dbReference type="GO" id="GO:0043805">
    <property type="term" value="F:indolepyruvate ferredoxin oxidoreductase activity"/>
    <property type="evidence" value="ECO:0007669"/>
    <property type="project" value="UniProtKB-UniRule"/>
</dbReference>
<dbReference type="PANTHER" id="PTHR43710">
    <property type="entry name" value="2-HYDROXYACYL-COA LYASE"/>
    <property type="match status" value="1"/>
</dbReference>
<dbReference type="PANTHER" id="PTHR43710:SF5">
    <property type="entry name" value="INDOLEPYRUVATE FERREDOXIN OXIDOREDUCTASE ALPHA SUBUNIT"/>
    <property type="match status" value="1"/>
</dbReference>
<accession>A0A4R2KKH6</accession>
<evidence type="ECO:0000256" key="14">
    <source>
        <dbReference type="PIRNR" id="PIRNR006439"/>
    </source>
</evidence>
<dbReference type="InterPro" id="IPR017900">
    <property type="entry name" value="4Fe4S_Fe_S_CS"/>
</dbReference>
<dbReference type="AlphaFoldDB" id="A0A4R2KKH6"/>
<name>A0A4R2KKH6_9FIRM</name>
<comment type="catalytic activity">
    <reaction evidence="13 14">
        <text>indole-3-pyruvate + 2 oxidized [2Fe-2S]-[ferredoxin] + CoA = (indol-3-yl)acetyl-CoA + 2 reduced [2Fe-2S]-[ferredoxin] + CO2 + H(+)</text>
        <dbReference type="Rhea" id="RHEA:12645"/>
        <dbReference type="Rhea" id="RHEA-COMP:10000"/>
        <dbReference type="Rhea" id="RHEA-COMP:10001"/>
        <dbReference type="ChEBI" id="CHEBI:15378"/>
        <dbReference type="ChEBI" id="CHEBI:16526"/>
        <dbReference type="ChEBI" id="CHEBI:17640"/>
        <dbReference type="ChEBI" id="CHEBI:33737"/>
        <dbReference type="ChEBI" id="CHEBI:33738"/>
        <dbReference type="ChEBI" id="CHEBI:57271"/>
        <dbReference type="ChEBI" id="CHEBI:57287"/>
        <dbReference type="EC" id="1.2.7.8"/>
    </reaction>
</comment>
<evidence type="ECO:0000256" key="12">
    <source>
        <dbReference type="ARBA" id="ARBA00030514"/>
    </source>
</evidence>
<feature type="binding site" evidence="15">
    <location>
        <position position="553"/>
    </location>
    <ligand>
        <name>[4Fe-4S] cluster</name>
        <dbReference type="ChEBI" id="CHEBI:49883"/>
        <label>2</label>
    </ligand>
</feature>
<keyword evidence="5 14" id="KW-0813">Transport</keyword>
<dbReference type="OrthoDB" id="9804603at2"/>
<keyword evidence="8 14" id="KW-0249">Electron transport</keyword>
<keyword evidence="6 14" id="KW-0004">4Fe-4S</keyword>
<dbReference type="EC" id="1.2.7.8" evidence="3 14"/>
<dbReference type="SUPFAM" id="SSF52922">
    <property type="entry name" value="TK C-terminal domain-like"/>
    <property type="match status" value="1"/>
</dbReference>
<comment type="cofactor">
    <cofactor evidence="14 15">
        <name>[4Fe-4S] cluster</name>
        <dbReference type="ChEBI" id="CHEBI:49883"/>
    </cofactor>
    <text evidence="14 15">Binds 2 [4Fe-4S] clusters. In this family the first cluster has a non-standard and varying [4Fe-4S] binding motif CX(2)CX(2)CX(4-5)CP.</text>
</comment>
<feature type="binding site" evidence="15">
    <location>
        <position position="578"/>
    </location>
    <ligand>
        <name>[4Fe-4S] cluster</name>
        <dbReference type="ChEBI" id="CHEBI:49883"/>
        <label>2</label>
    </ligand>
</feature>
<dbReference type="InterPro" id="IPR029061">
    <property type="entry name" value="THDP-binding"/>
</dbReference>
<dbReference type="Gene3D" id="3.40.50.970">
    <property type="match status" value="2"/>
</dbReference>
<keyword evidence="10 14" id="KW-0408">Iron</keyword>
<evidence type="ECO:0000256" key="4">
    <source>
        <dbReference type="ARBA" id="ARBA00017710"/>
    </source>
</evidence>
<evidence type="ECO:0000256" key="13">
    <source>
        <dbReference type="ARBA" id="ARBA00048332"/>
    </source>
</evidence>
<protein>
    <recommendedName>
        <fullName evidence="4 14">Indolepyruvate oxidoreductase subunit IorA</fullName>
        <shortName evidence="14">IOR</shortName>
        <ecNumber evidence="3 14">1.2.7.8</ecNumber>
    </recommendedName>
    <alternativeName>
        <fullName evidence="12 14">Indolepyruvate ferredoxin oxidoreductase subunit alpha</fullName>
    </alternativeName>
</protein>
<dbReference type="Pfam" id="PF01855">
    <property type="entry name" value="POR_N"/>
    <property type="match status" value="1"/>
</dbReference>
<dbReference type="CDD" id="cd07034">
    <property type="entry name" value="TPP_PYR_PFOR_IOR-alpha_like"/>
    <property type="match status" value="1"/>
</dbReference>
<dbReference type="GO" id="GO:0051539">
    <property type="term" value="F:4 iron, 4 sulfur cluster binding"/>
    <property type="evidence" value="ECO:0007669"/>
    <property type="project" value="UniProtKB-UniRule"/>
</dbReference>
<comment type="subunit">
    <text evidence="2">Heterodimer of the IorA and IorB subunits.</text>
</comment>
<evidence type="ECO:0000256" key="10">
    <source>
        <dbReference type="ARBA" id="ARBA00023004"/>
    </source>
</evidence>
<dbReference type="Gene3D" id="3.30.70.20">
    <property type="match status" value="1"/>
</dbReference>
<sequence length="592" mass="64700">MKKLLTGNEAVARGAFEAGITFAAAYPGTPSTEILENIAPYKKEITAEWAPNEKVALESAIGASIAGARALAAMKQVGVNVAADPLFSFAYTGVNGGIVLVSADEPGIHSSQNEQDNRMYAKFAKVPMLEPSNSQEAKDMVKIAVETSEKYDTLVLLRMTTRICHSKSLVELKEREEVGKKDYIKNPQKYATTPAYARGMRVNIERRLKTLVDASNESELNYFEWHDKKIGIISSGVAYQHAKEVFGDRASYLKLGFTFPLPMKKIQKFAAQVETLYVIEEVEPYIEEQIKAAGIACIGKEKIPNIGELNADIIAKVLLGEERPVIECDASDVVSRPPTLCAGCPHRGFFYELSKKKNVMVTGDIGCYGLGVADPLNTVDTIICMGASISAGHGAQKAFNRHNTNTRVVSVIGDSTFFHTGINSLLDVSYNRSNTVSVILDNRITGMTGHQENPGSGYTLQGMPTKDIDIPNLCKAMGIENVKVVNPLKLNEVKTTLNWALELDEPSVIVTRWPCVLKKHSEIDIEEFGDYKGLCSVDVDQCIGCKKCIKTGCPALQFDKKSKKVKIDKIQCIGCEVCVQVCPVNAINKVGE</sequence>
<dbReference type="InterPro" id="IPR011766">
    <property type="entry name" value="TPP_enzyme_TPP-bd"/>
</dbReference>
<comment type="caution">
    <text evidence="17">The sequence shown here is derived from an EMBL/GenBank/DDBJ whole genome shotgun (WGS) entry which is preliminary data.</text>
</comment>
<organism evidence="17 18">
    <name type="scientific">Marinisporobacter balticus</name>
    <dbReference type="NCBI Taxonomy" id="2018667"/>
    <lineage>
        <taxon>Bacteria</taxon>
        <taxon>Bacillati</taxon>
        <taxon>Bacillota</taxon>
        <taxon>Clostridia</taxon>
        <taxon>Peptostreptococcales</taxon>
        <taxon>Thermotaleaceae</taxon>
        <taxon>Marinisporobacter</taxon>
    </lineage>
</organism>
<dbReference type="InterPro" id="IPR017721">
    <property type="entry name" value="IorA"/>
</dbReference>
<dbReference type="EMBL" id="SLWV01000014">
    <property type="protein sequence ID" value="TCO73834.1"/>
    <property type="molecule type" value="Genomic_DNA"/>
</dbReference>
<gene>
    <name evidence="17" type="ORF">EV214_11469</name>
</gene>
<dbReference type="FunFam" id="3.40.50.970:FF:000039">
    <property type="entry name" value="Indolepyruvate oxidoreductase subunit IorA"/>
    <property type="match status" value="1"/>
</dbReference>
<dbReference type="InterPro" id="IPR045025">
    <property type="entry name" value="HACL1-like"/>
</dbReference>
<evidence type="ECO:0000256" key="5">
    <source>
        <dbReference type="ARBA" id="ARBA00022448"/>
    </source>
</evidence>
<feature type="binding site" evidence="15">
    <location>
        <position position="548"/>
    </location>
    <ligand>
        <name>[4Fe-4S] cluster</name>
        <dbReference type="ChEBI" id="CHEBI:49883"/>
        <label>1</label>
    </ligand>
</feature>
<dbReference type="GO" id="GO:0046872">
    <property type="term" value="F:metal ion binding"/>
    <property type="evidence" value="ECO:0007669"/>
    <property type="project" value="UniProtKB-UniRule"/>
</dbReference>
<dbReference type="CDD" id="cd02008">
    <property type="entry name" value="TPP_IOR_alpha"/>
    <property type="match status" value="1"/>
</dbReference>
<dbReference type="Proteomes" id="UP000294919">
    <property type="component" value="Unassembled WGS sequence"/>
</dbReference>
<dbReference type="SUPFAM" id="SSF52518">
    <property type="entry name" value="Thiamin diphosphate-binding fold (THDP-binding)"/>
    <property type="match status" value="2"/>
</dbReference>
<evidence type="ECO:0000256" key="8">
    <source>
        <dbReference type="ARBA" id="ARBA00022982"/>
    </source>
</evidence>
<reference evidence="17 18" key="1">
    <citation type="submission" date="2019-03" db="EMBL/GenBank/DDBJ databases">
        <title>Genomic Encyclopedia of Type Strains, Phase IV (KMG-IV): sequencing the most valuable type-strain genomes for metagenomic binning, comparative biology and taxonomic classification.</title>
        <authorList>
            <person name="Goeker M."/>
        </authorList>
    </citation>
    <scope>NUCLEOTIDE SEQUENCE [LARGE SCALE GENOMIC DNA]</scope>
    <source>
        <strain evidence="17 18">DSM 102940</strain>
    </source>
</reference>
<evidence type="ECO:0000256" key="7">
    <source>
        <dbReference type="ARBA" id="ARBA00022723"/>
    </source>
</evidence>
<evidence type="ECO:0000313" key="17">
    <source>
        <dbReference type="EMBL" id="TCO73834.1"/>
    </source>
</evidence>
<keyword evidence="17" id="KW-0670">Pyruvate</keyword>
<proteinExistence type="predicted"/>
<evidence type="ECO:0000256" key="11">
    <source>
        <dbReference type="ARBA" id="ARBA00023014"/>
    </source>
</evidence>
<comment type="function">
    <text evidence="1 14">Catalyzes the ferredoxin-dependent oxidative decarboxylation of arylpyruvates.</text>
</comment>
<dbReference type="GO" id="GO:0030976">
    <property type="term" value="F:thiamine pyrophosphate binding"/>
    <property type="evidence" value="ECO:0007669"/>
    <property type="project" value="InterPro"/>
</dbReference>
<keyword evidence="11 14" id="KW-0411">Iron-sulfur</keyword>
<evidence type="ECO:0000256" key="2">
    <source>
        <dbReference type="ARBA" id="ARBA00011238"/>
    </source>
</evidence>
<dbReference type="PROSITE" id="PS51379">
    <property type="entry name" value="4FE4S_FER_2"/>
    <property type="match status" value="2"/>
</dbReference>
<dbReference type="RefSeq" id="WP_132245722.1">
    <property type="nucleotide sequence ID" value="NZ_SLWV01000014.1"/>
</dbReference>
<feature type="binding site" evidence="15">
    <location>
        <position position="572"/>
    </location>
    <ligand>
        <name>[4Fe-4S] cluster</name>
        <dbReference type="ChEBI" id="CHEBI:49883"/>
        <label>2</label>
    </ligand>
</feature>
<dbReference type="InterPro" id="IPR009014">
    <property type="entry name" value="Transketo_C/PFOR_II"/>
</dbReference>
<dbReference type="InterPro" id="IPR017896">
    <property type="entry name" value="4Fe4S_Fe-S-bd"/>
</dbReference>
<dbReference type="PIRSF" id="PIRSF006439">
    <property type="entry name" value="Indolepyruvate_ferr_oxidored"/>
    <property type="match status" value="1"/>
</dbReference>
<feature type="domain" description="4Fe-4S ferredoxin-type" evidence="16">
    <location>
        <begin position="563"/>
        <end position="592"/>
    </location>
</feature>
<keyword evidence="18" id="KW-1185">Reference proteome</keyword>